<dbReference type="RefSeq" id="WP_006966650.1">
    <property type="nucleotide sequence ID" value="NZ_APJX01000006.1"/>
</dbReference>
<name>S0G3N9_9BACT</name>
<evidence type="ECO:0000313" key="2">
    <source>
        <dbReference type="Proteomes" id="UP000014216"/>
    </source>
</evidence>
<gene>
    <name evidence="1" type="ORF">Dpo_6c00510</name>
</gene>
<proteinExistence type="predicted"/>
<sequence>MNKIQNRIKTLSEEFTEWDHLVSMFLEAEYSDENEFSEEEYQSILIQLNNVLSVALTTFAEFSGTKDKFSDPQYRLIMMGQNSSITSEKMGVEFSFGIYRNSFFIETFIQYPWYLKSMDDFFWQLFLDLEALGDFKFQESAIPSSLEAKEILKHTGKSKSNIFNVIRNYILLESSGGSIDLGSLEISWPISTPWEDLLKNGIEAFKKLYRINYLLYRRYYLYLRSRK</sequence>
<dbReference type="Proteomes" id="UP000014216">
    <property type="component" value="Unassembled WGS sequence"/>
</dbReference>
<accession>S0G3N9</accession>
<evidence type="ECO:0000313" key="1">
    <source>
        <dbReference type="EMBL" id="EMS78852.1"/>
    </source>
</evidence>
<keyword evidence="2" id="KW-1185">Reference proteome</keyword>
<organism evidence="1 2">
    <name type="scientific">Desulfotignum phosphitoxidans DSM 13687</name>
    <dbReference type="NCBI Taxonomy" id="1286635"/>
    <lineage>
        <taxon>Bacteria</taxon>
        <taxon>Pseudomonadati</taxon>
        <taxon>Thermodesulfobacteriota</taxon>
        <taxon>Desulfobacteria</taxon>
        <taxon>Desulfobacterales</taxon>
        <taxon>Desulfobacteraceae</taxon>
        <taxon>Desulfotignum</taxon>
    </lineage>
</organism>
<comment type="caution">
    <text evidence="1">The sequence shown here is derived from an EMBL/GenBank/DDBJ whole genome shotgun (WGS) entry which is preliminary data.</text>
</comment>
<protein>
    <submittedName>
        <fullName evidence="1">Uncharacterized protein</fullName>
    </submittedName>
</protein>
<dbReference type="EMBL" id="APJX01000006">
    <property type="protein sequence ID" value="EMS78852.1"/>
    <property type="molecule type" value="Genomic_DNA"/>
</dbReference>
<dbReference type="OrthoDB" id="1449616at2"/>
<dbReference type="AlphaFoldDB" id="S0G3N9"/>
<reference evidence="1 2" key="1">
    <citation type="journal article" date="2013" name="Genome Announc.">
        <title>Draft Genome Sequence of Desulfotignum phosphitoxidans DSM 13687 Strain FiPS-3.</title>
        <authorList>
            <person name="Poehlein A."/>
            <person name="Daniel R."/>
            <person name="Simeonova D.D."/>
        </authorList>
    </citation>
    <scope>NUCLEOTIDE SEQUENCE [LARGE SCALE GENOMIC DNA]</scope>
    <source>
        <strain evidence="1 2">DSM 13687</strain>
    </source>
</reference>